<feature type="domain" description="HTH marR-type" evidence="1">
    <location>
        <begin position="13"/>
        <end position="149"/>
    </location>
</feature>
<dbReference type="PANTHER" id="PTHR33164:SF106">
    <property type="entry name" value="TRANSCRIPTIONAL REGULATORY PROTEIN"/>
    <property type="match status" value="1"/>
</dbReference>
<name>A0A386ZC83_9NOCA</name>
<dbReference type="InterPro" id="IPR039422">
    <property type="entry name" value="MarR/SlyA-like"/>
</dbReference>
<dbReference type="Pfam" id="PF01047">
    <property type="entry name" value="MarR"/>
    <property type="match status" value="1"/>
</dbReference>
<dbReference type="PROSITE" id="PS50995">
    <property type="entry name" value="HTH_MARR_2"/>
    <property type="match status" value="1"/>
</dbReference>
<dbReference type="Gene3D" id="1.10.10.10">
    <property type="entry name" value="Winged helix-like DNA-binding domain superfamily/Winged helix DNA-binding domain"/>
    <property type="match status" value="1"/>
</dbReference>
<dbReference type="InterPro" id="IPR036390">
    <property type="entry name" value="WH_DNA-bd_sf"/>
</dbReference>
<gene>
    <name evidence="2" type="ORF">D7D52_16360</name>
</gene>
<dbReference type="EMBL" id="CP032568">
    <property type="protein sequence ID" value="AYF75178.1"/>
    <property type="molecule type" value="Genomic_DNA"/>
</dbReference>
<dbReference type="AlphaFoldDB" id="A0A386ZC83"/>
<dbReference type="InterPro" id="IPR000835">
    <property type="entry name" value="HTH_MarR-typ"/>
</dbReference>
<protein>
    <submittedName>
        <fullName evidence="2">MarR family transcriptional regulator</fullName>
    </submittedName>
</protein>
<accession>A0A386ZC83</accession>
<sequence length="161" mass="17699">MDSIELSGDPRHRRRLTTRIKGSLRDVRSQLALLNRQISLRLELRDIDIDCLDLISAHGPISPTALAKQAGLHPATLTGILDRLERAGWIVRERATGDRRAVTVRALPDRLGEMYGLLSGMNTAVDALCADYTPDQLELLATFLENVTTAGRSATADLEKS</sequence>
<reference evidence="2 3" key="1">
    <citation type="submission" date="2018-09" db="EMBL/GenBank/DDBJ databases">
        <title>Nocardia yunnanensis sp. nov., an actinomycete isolated from a soil sample.</title>
        <authorList>
            <person name="Zhang J."/>
        </authorList>
    </citation>
    <scope>NUCLEOTIDE SEQUENCE [LARGE SCALE GENOMIC DNA]</scope>
    <source>
        <strain evidence="2 3">CFHS0054</strain>
    </source>
</reference>
<evidence type="ECO:0000313" key="2">
    <source>
        <dbReference type="EMBL" id="AYF75178.1"/>
    </source>
</evidence>
<dbReference type="Proteomes" id="UP000267164">
    <property type="component" value="Chromosome"/>
</dbReference>
<evidence type="ECO:0000313" key="3">
    <source>
        <dbReference type="Proteomes" id="UP000267164"/>
    </source>
</evidence>
<dbReference type="GO" id="GO:0003700">
    <property type="term" value="F:DNA-binding transcription factor activity"/>
    <property type="evidence" value="ECO:0007669"/>
    <property type="project" value="InterPro"/>
</dbReference>
<dbReference type="GO" id="GO:0006950">
    <property type="term" value="P:response to stress"/>
    <property type="evidence" value="ECO:0007669"/>
    <property type="project" value="TreeGrafter"/>
</dbReference>
<dbReference type="KEGG" id="nyu:D7D52_16360"/>
<dbReference type="PANTHER" id="PTHR33164">
    <property type="entry name" value="TRANSCRIPTIONAL REGULATOR, MARR FAMILY"/>
    <property type="match status" value="1"/>
</dbReference>
<dbReference type="SUPFAM" id="SSF46785">
    <property type="entry name" value="Winged helix' DNA-binding domain"/>
    <property type="match status" value="1"/>
</dbReference>
<proteinExistence type="predicted"/>
<keyword evidence="3" id="KW-1185">Reference proteome</keyword>
<dbReference type="SMART" id="SM00347">
    <property type="entry name" value="HTH_MARR"/>
    <property type="match status" value="1"/>
</dbReference>
<dbReference type="InterPro" id="IPR036388">
    <property type="entry name" value="WH-like_DNA-bd_sf"/>
</dbReference>
<dbReference type="RefSeq" id="WP_120737432.1">
    <property type="nucleotide sequence ID" value="NZ_CP032568.1"/>
</dbReference>
<dbReference type="PRINTS" id="PR00598">
    <property type="entry name" value="HTHMARR"/>
</dbReference>
<organism evidence="2 3">
    <name type="scientific">Nocardia yunnanensis</name>
    <dbReference type="NCBI Taxonomy" id="2382165"/>
    <lineage>
        <taxon>Bacteria</taxon>
        <taxon>Bacillati</taxon>
        <taxon>Actinomycetota</taxon>
        <taxon>Actinomycetes</taxon>
        <taxon>Mycobacteriales</taxon>
        <taxon>Nocardiaceae</taxon>
        <taxon>Nocardia</taxon>
    </lineage>
</organism>
<dbReference type="OrthoDB" id="3173926at2"/>
<evidence type="ECO:0000259" key="1">
    <source>
        <dbReference type="PROSITE" id="PS50995"/>
    </source>
</evidence>